<keyword evidence="2 5" id="KW-0812">Transmembrane</keyword>
<reference evidence="7" key="1">
    <citation type="submission" date="2014-05" db="EMBL/GenBank/DDBJ databases">
        <title>Key roles for freshwater Actinobacteria revealed by deep metagenomic sequencing.</title>
        <authorList>
            <person name="Ghai R."/>
            <person name="Mizuno C.M."/>
            <person name="Picazo A."/>
            <person name="Camacho A."/>
            <person name="Rodriguez-Valera F."/>
        </authorList>
    </citation>
    <scope>NUCLEOTIDE SEQUENCE</scope>
</reference>
<dbReference type="GO" id="GO:0016020">
    <property type="term" value="C:membrane"/>
    <property type="evidence" value="ECO:0007669"/>
    <property type="project" value="UniProtKB-SubCell"/>
</dbReference>
<evidence type="ECO:0000256" key="5">
    <source>
        <dbReference type="SAM" id="Phobius"/>
    </source>
</evidence>
<feature type="domain" description="ABC-2 type transporter transmembrane" evidence="6">
    <location>
        <begin position="6"/>
        <end position="94"/>
    </location>
</feature>
<organism evidence="7">
    <name type="scientific">freshwater metagenome</name>
    <dbReference type="NCBI Taxonomy" id="449393"/>
    <lineage>
        <taxon>unclassified sequences</taxon>
        <taxon>metagenomes</taxon>
        <taxon>ecological metagenomes</taxon>
    </lineage>
</organism>
<comment type="caution">
    <text evidence="7">The sequence shown here is derived from an EMBL/GenBank/DDBJ whole genome shotgun (WGS) entry which is preliminary data.</text>
</comment>
<dbReference type="Pfam" id="PF01061">
    <property type="entry name" value="ABC2_membrane"/>
    <property type="match status" value="1"/>
</dbReference>
<dbReference type="GO" id="GO:0140359">
    <property type="term" value="F:ABC-type transporter activity"/>
    <property type="evidence" value="ECO:0007669"/>
    <property type="project" value="InterPro"/>
</dbReference>
<dbReference type="PANTHER" id="PTHR43229:SF2">
    <property type="entry name" value="NODULATION PROTEIN J"/>
    <property type="match status" value="1"/>
</dbReference>
<feature type="transmembrane region" description="Helical" evidence="5">
    <location>
        <begin position="12"/>
        <end position="37"/>
    </location>
</feature>
<protein>
    <recommendedName>
        <fullName evidence="6">ABC-2 type transporter transmembrane domain-containing protein</fullName>
    </recommendedName>
</protein>
<keyword evidence="3 5" id="KW-1133">Transmembrane helix</keyword>
<evidence type="ECO:0000256" key="3">
    <source>
        <dbReference type="ARBA" id="ARBA00022989"/>
    </source>
</evidence>
<evidence type="ECO:0000256" key="2">
    <source>
        <dbReference type="ARBA" id="ARBA00022692"/>
    </source>
</evidence>
<feature type="transmembrane region" description="Helical" evidence="5">
    <location>
        <begin position="49"/>
        <end position="75"/>
    </location>
</feature>
<evidence type="ECO:0000259" key="6">
    <source>
        <dbReference type="Pfam" id="PF01061"/>
    </source>
</evidence>
<dbReference type="AlphaFoldDB" id="A0A094PVG9"/>
<name>A0A094PVG9_9ZZZZ</name>
<sequence>YILLLAFDVVNFGISILLMPIAVLGGGAFGALMLFAAAKIEKEDQFFNILGRLVIMPMFLFSGTFFPLTSMPIYLQPIGWISPLWHATELGREAAFDYGIGTTMVVVHLAFLITLLVTGLVLATRQFEKRLAK</sequence>
<feature type="transmembrane region" description="Helical" evidence="5">
    <location>
        <begin position="95"/>
        <end position="123"/>
    </location>
</feature>
<accession>A0A094PVG9</accession>
<evidence type="ECO:0000256" key="4">
    <source>
        <dbReference type="ARBA" id="ARBA00023136"/>
    </source>
</evidence>
<comment type="subcellular location">
    <subcellularLocation>
        <location evidence="1">Membrane</location>
        <topology evidence="1">Multi-pass membrane protein</topology>
    </subcellularLocation>
</comment>
<dbReference type="InterPro" id="IPR051784">
    <property type="entry name" value="Nod_factor_ABC_transporter"/>
</dbReference>
<dbReference type="InterPro" id="IPR013525">
    <property type="entry name" value="ABC2_TM"/>
</dbReference>
<evidence type="ECO:0000313" key="7">
    <source>
        <dbReference type="EMBL" id="KGA15137.1"/>
    </source>
</evidence>
<keyword evidence="4 5" id="KW-0472">Membrane</keyword>
<evidence type="ECO:0000256" key="1">
    <source>
        <dbReference type="ARBA" id="ARBA00004141"/>
    </source>
</evidence>
<gene>
    <name evidence="7" type="ORF">GM50_17985</name>
</gene>
<dbReference type="EMBL" id="JNSK01000105">
    <property type="protein sequence ID" value="KGA15137.1"/>
    <property type="molecule type" value="Genomic_DNA"/>
</dbReference>
<dbReference type="PANTHER" id="PTHR43229">
    <property type="entry name" value="NODULATION PROTEIN J"/>
    <property type="match status" value="1"/>
</dbReference>
<feature type="non-terminal residue" evidence="7">
    <location>
        <position position="1"/>
    </location>
</feature>
<proteinExistence type="predicted"/>